<keyword evidence="8" id="KW-1185">Reference proteome</keyword>
<keyword evidence="4" id="KW-0808">Transferase</keyword>
<dbReference type="AlphaFoldDB" id="A0A8J3VIJ8"/>
<comment type="similarity">
    <text evidence="2 6">Belongs to the UPF0677 family.</text>
</comment>
<comment type="caution">
    <text evidence="7">The sequence shown here is derived from an EMBL/GenBank/DDBJ whole genome shotgun (WGS) entry which is preliminary data.</text>
</comment>
<keyword evidence="5 6" id="KW-0949">S-adenosyl-L-methionine</keyword>
<dbReference type="Gene3D" id="3.40.50.150">
    <property type="entry name" value="Vaccinia Virus protein VP39"/>
    <property type="match status" value="1"/>
</dbReference>
<dbReference type="SUPFAM" id="SSF53335">
    <property type="entry name" value="S-adenosyl-L-methionine-dependent methyltransferases"/>
    <property type="match status" value="1"/>
</dbReference>
<dbReference type="InterPro" id="IPR011610">
    <property type="entry name" value="SAM_mthyl_Trfase_ML2640-like"/>
</dbReference>
<dbReference type="PANTHER" id="PTHR43619:SF2">
    <property type="entry name" value="S-ADENOSYL-L-METHIONINE-DEPENDENT METHYLTRANSFERASES SUPERFAMILY PROTEIN"/>
    <property type="match status" value="1"/>
</dbReference>
<comment type="function">
    <text evidence="1 6">Exhibits S-adenosyl-L-methionine-dependent methyltransferase activity.</text>
</comment>
<organism evidence="7 8">
    <name type="scientific">Rhizocola hellebori</name>
    <dbReference type="NCBI Taxonomy" id="1392758"/>
    <lineage>
        <taxon>Bacteria</taxon>
        <taxon>Bacillati</taxon>
        <taxon>Actinomycetota</taxon>
        <taxon>Actinomycetes</taxon>
        <taxon>Micromonosporales</taxon>
        <taxon>Micromonosporaceae</taxon>
        <taxon>Rhizocola</taxon>
    </lineage>
</organism>
<evidence type="ECO:0000313" key="8">
    <source>
        <dbReference type="Proteomes" id="UP000612899"/>
    </source>
</evidence>
<reference evidence="7" key="1">
    <citation type="submission" date="2021-01" db="EMBL/GenBank/DDBJ databases">
        <title>Whole genome shotgun sequence of Rhizocola hellebori NBRC 109834.</title>
        <authorList>
            <person name="Komaki H."/>
            <person name="Tamura T."/>
        </authorList>
    </citation>
    <scope>NUCLEOTIDE SEQUENCE</scope>
    <source>
        <strain evidence="7">NBRC 109834</strain>
    </source>
</reference>
<evidence type="ECO:0000256" key="5">
    <source>
        <dbReference type="ARBA" id="ARBA00022691"/>
    </source>
</evidence>
<dbReference type="GO" id="GO:0008168">
    <property type="term" value="F:methyltransferase activity"/>
    <property type="evidence" value="ECO:0007669"/>
    <property type="project" value="UniProtKB-UniRule"/>
</dbReference>
<gene>
    <name evidence="7" type="ORF">Rhe02_57420</name>
</gene>
<proteinExistence type="inferred from homology"/>
<evidence type="ECO:0000256" key="2">
    <source>
        <dbReference type="ARBA" id="ARBA00008138"/>
    </source>
</evidence>
<dbReference type="EMBL" id="BONY01000039">
    <property type="protein sequence ID" value="GIH07675.1"/>
    <property type="molecule type" value="Genomic_DNA"/>
</dbReference>
<evidence type="ECO:0000256" key="6">
    <source>
        <dbReference type="RuleBase" id="RU362030"/>
    </source>
</evidence>
<sequence length="263" mass="29372">MSEPVRSTNDWMAAVRAAENRLSTPYLTDPWAQRLTGPEPERVLNLLREQHSPIDIVLVRGRFGDELLAEALDSGVRQIVSLAAGTDARGWRLDLGAATFYEIDLPGQLAGKHAALGTPRNRVLALDADLRTDWVPTLVQAGHRADEPTVWIIEGLFYYLSDDDADRLLGEVSAQSAPGSMLCLDIPDPALLSDPELREFLDYCIDRGSPFIGSNADPEGWLRAHGWQAEAYLPDQLDKCEWLPDVPKRLRTYHDVWHVAARR</sequence>
<dbReference type="Proteomes" id="UP000612899">
    <property type="component" value="Unassembled WGS sequence"/>
</dbReference>
<dbReference type="InterPro" id="IPR029063">
    <property type="entry name" value="SAM-dependent_MTases_sf"/>
</dbReference>
<evidence type="ECO:0000256" key="3">
    <source>
        <dbReference type="ARBA" id="ARBA00022603"/>
    </source>
</evidence>
<evidence type="ECO:0000256" key="1">
    <source>
        <dbReference type="ARBA" id="ARBA00003907"/>
    </source>
</evidence>
<dbReference type="Pfam" id="PF04072">
    <property type="entry name" value="LCM"/>
    <property type="match status" value="1"/>
</dbReference>
<keyword evidence="3 6" id="KW-0489">Methyltransferase</keyword>
<dbReference type="RefSeq" id="WP_203911457.1">
    <property type="nucleotide sequence ID" value="NZ_BONY01000039.1"/>
</dbReference>
<dbReference type="PANTHER" id="PTHR43619">
    <property type="entry name" value="S-ADENOSYL-L-METHIONINE-DEPENDENT METHYLTRANSFERASE YKTD-RELATED"/>
    <property type="match status" value="1"/>
</dbReference>
<evidence type="ECO:0000313" key="7">
    <source>
        <dbReference type="EMBL" id="GIH07675.1"/>
    </source>
</evidence>
<dbReference type="NCBIfam" id="TIGR00027">
    <property type="entry name" value="mthyl_TIGR00027"/>
    <property type="match status" value="1"/>
</dbReference>
<protein>
    <recommendedName>
        <fullName evidence="6">S-adenosyl-L-methionine-dependent methyltransferase</fullName>
        <ecNumber evidence="6">2.1.1.-</ecNumber>
    </recommendedName>
</protein>
<accession>A0A8J3VIJ8</accession>
<dbReference type="EC" id="2.1.1.-" evidence="6"/>
<evidence type="ECO:0000256" key="4">
    <source>
        <dbReference type="ARBA" id="ARBA00022679"/>
    </source>
</evidence>
<dbReference type="InterPro" id="IPR007213">
    <property type="entry name" value="Ppm1/Ppm2/Tcmp"/>
</dbReference>
<dbReference type="GO" id="GO:0032259">
    <property type="term" value="P:methylation"/>
    <property type="evidence" value="ECO:0007669"/>
    <property type="project" value="UniProtKB-KW"/>
</dbReference>
<name>A0A8J3VIJ8_9ACTN</name>